<dbReference type="Pfam" id="PF00171">
    <property type="entry name" value="Aldedh"/>
    <property type="match status" value="1"/>
</dbReference>
<comment type="caution">
    <text evidence="6">The sequence shown here is derived from an EMBL/GenBank/DDBJ whole genome shotgun (WGS) entry which is preliminary data.</text>
</comment>
<evidence type="ECO:0000259" key="5">
    <source>
        <dbReference type="Pfam" id="PF00171"/>
    </source>
</evidence>
<dbReference type="InterPro" id="IPR016163">
    <property type="entry name" value="Ald_DH_C"/>
</dbReference>
<proteinExistence type="inferred from homology"/>
<dbReference type="InterPro" id="IPR016161">
    <property type="entry name" value="Ald_DH/histidinol_DH"/>
</dbReference>
<evidence type="ECO:0000256" key="2">
    <source>
        <dbReference type="ARBA" id="ARBA00023002"/>
    </source>
</evidence>
<accession>A0ABX0SXP3</accession>
<name>A0ABX0SXP3_9PSEU</name>
<evidence type="ECO:0000313" key="6">
    <source>
        <dbReference type="EMBL" id="NIH80707.1"/>
    </source>
</evidence>
<evidence type="ECO:0000256" key="4">
    <source>
        <dbReference type="RuleBase" id="RU003345"/>
    </source>
</evidence>
<dbReference type="Proteomes" id="UP000754495">
    <property type="component" value="Unassembled WGS sequence"/>
</dbReference>
<organism evidence="6 7">
    <name type="scientific">Amycolatopsis viridis</name>
    <dbReference type="NCBI Taxonomy" id="185678"/>
    <lineage>
        <taxon>Bacteria</taxon>
        <taxon>Bacillati</taxon>
        <taxon>Actinomycetota</taxon>
        <taxon>Actinomycetes</taxon>
        <taxon>Pseudonocardiales</taxon>
        <taxon>Pseudonocardiaceae</taxon>
        <taxon>Amycolatopsis</taxon>
    </lineage>
</organism>
<sequence length="470" mass="48761">MPADTAAVFVDGEWHRSAAAIPVSNPATGEVVGHAADGTEQDVARAVAAAARAFPGWAERGYAERAALLGALADRLRDRRDELVDTVVAEVGCPVTVTRESQVDVAIDVVRYYAELAAHRSPIREMGTSLVHEVPAGVVAAITPWNYPLYQLAAKVAPALAAGCTVVAKPAELTPLSTCLFTEAVAEAGVPPGVVNVVPGRGQVVGTALASHPDVDVVSFTGSTTVGRAVMARAAESVKRVCLELGGKSASVVLPGADLTTAVRATVASATLNSGQTCSAWTRLLVPAARHDAAVECAADAMAAVIVGDPRDPATENGPLVSAAQRQRVESFVERARARGARVTGSGRVLPPRGHFTPPVVVAGAREDWEIAQEEVFGPVLVVLPYRDEGEALRIANGTRYGLHGAVWGEPERALAFAARMRTGQVDVNGPAFSLDAPFGGFGQSGVGRELGEEGLREYTETVAVQGVLG</sequence>
<dbReference type="InterPro" id="IPR015590">
    <property type="entry name" value="Aldehyde_DH_dom"/>
</dbReference>
<dbReference type="EMBL" id="JAANOU010000001">
    <property type="protein sequence ID" value="NIH80707.1"/>
    <property type="molecule type" value="Genomic_DNA"/>
</dbReference>
<keyword evidence="2 4" id="KW-0560">Oxidoreductase</keyword>
<feature type="active site" evidence="3">
    <location>
        <position position="244"/>
    </location>
</feature>
<dbReference type="PANTHER" id="PTHR42804">
    <property type="entry name" value="ALDEHYDE DEHYDROGENASE"/>
    <property type="match status" value="1"/>
</dbReference>
<protein>
    <submittedName>
        <fullName evidence="6">Acyl-CoA reductase-like NAD-dependent aldehyde dehydrogenase</fullName>
    </submittedName>
</protein>
<feature type="domain" description="Aldehyde dehydrogenase" evidence="5">
    <location>
        <begin position="18"/>
        <end position="464"/>
    </location>
</feature>
<dbReference type="PROSITE" id="PS00687">
    <property type="entry name" value="ALDEHYDE_DEHYDR_GLU"/>
    <property type="match status" value="1"/>
</dbReference>
<evidence type="ECO:0000256" key="1">
    <source>
        <dbReference type="ARBA" id="ARBA00009986"/>
    </source>
</evidence>
<reference evidence="6 7" key="1">
    <citation type="submission" date="2020-03" db="EMBL/GenBank/DDBJ databases">
        <title>Sequencing the genomes of 1000 actinobacteria strains.</title>
        <authorList>
            <person name="Klenk H.-P."/>
        </authorList>
    </citation>
    <scope>NUCLEOTIDE SEQUENCE [LARGE SCALE GENOMIC DNA]</scope>
    <source>
        <strain evidence="6 7">DSM 45668</strain>
    </source>
</reference>
<evidence type="ECO:0000313" key="7">
    <source>
        <dbReference type="Proteomes" id="UP000754495"/>
    </source>
</evidence>
<evidence type="ECO:0000256" key="3">
    <source>
        <dbReference type="PROSITE-ProRule" id="PRU10007"/>
    </source>
</evidence>
<dbReference type="SUPFAM" id="SSF53720">
    <property type="entry name" value="ALDH-like"/>
    <property type="match status" value="1"/>
</dbReference>
<gene>
    <name evidence="6" type="ORF">FHX46_003237</name>
</gene>
<keyword evidence="7" id="KW-1185">Reference proteome</keyword>
<comment type="similarity">
    <text evidence="1 4">Belongs to the aldehyde dehydrogenase family.</text>
</comment>
<dbReference type="PANTHER" id="PTHR42804:SF1">
    <property type="entry name" value="ALDEHYDE DEHYDROGENASE-RELATED"/>
    <property type="match status" value="1"/>
</dbReference>
<dbReference type="Gene3D" id="3.40.309.10">
    <property type="entry name" value="Aldehyde Dehydrogenase, Chain A, domain 2"/>
    <property type="match status" value="1"/>
</dbReference>
<dbReference type="RefSeq" id="WP_167115350.1">
    <property type="nucleotide sequence ID" value="NZ_JAANOU010000001.1"/>
</dbReference>
<dbReference type="InterPro" id="IPR016162">
    <property type="entry name" value="Ald_DH_N"/>
</dbReference>
<dbReference type="Gene3D" id="3.40.605.10">
    <property type="entry name" value="Aldehyde Dehydrogenase, Chain A, domain 1"/>
    <property type="match status" value="1"/>
</dbReference>
<dbReference type="InterPro" id="IPR029510">
    <property type="entry name" value="Ald_DH_CS_GLU"/>
</dbReference>